<proteinExistence type="predicted"/>
<evidence type="ECO:0000259" key="10">
    <source>
        <dbReference type="PROSITE" id="PS50112"/>
    </source>
</evidence>
<evidence type="ECO:0000256" key="6">
    <source>
        <dbReference type="PROSITE-ProRule" id="PRU00169"/>
    </source>
</evidence>
<protein>
    <recommendedName>
        <fullName evidence="2">histidine kinase</fullName>
        <ecNumber evidence="2">2.7.13.3</ecNumber>
    </recommendedName>
</protein>
<dbReference type="InterPro" id="IPR011006">
    <property type="entry name" value="CheY-like_superfamily"/>
</dbReference>
<dbReference type="InterPro" id="IPR036890">
    <property type="entry name" value="HATPase_C_sf"/>
</dbReference>
<evidence type="ECO:0000256" key="3">
    <source>
        <dbReference type="ARBA" id="ARBA00022553"/>
    </source>
</evidence>
<comment type="caution">
    <text evidence="12">The sequence shown here is derived from an EMBL/GenBank/DDBJ whole genome shotgun (WGS) entry which is preliminary data.</text>
</comment>
<dbReference type="SMART" id="SM00388">
    <property type="entry name" value="HisKA"/>
    <property type="match status" value="1"/>
</dbReference>
<dbReference type="CDD" id="cd00130">
    <property type="entry name" value="PAS"/>
    <property type="match status" value="2"/>
</dbReference>
<feature type="domain" description="Histidine kinase" evidence="8">
    <location>
        <begin position="723"/>
        <end position="942"/>
    </location>
</feature>
<dbReference type="InterPro" id="IPR001610">
    <property type="entry name" value="PAC"/>
</dbReference>
<dbReference type="InterPro" id="IPR013655">
    <property type="entry name" value="PAS_fold_3"/>
</dbReference>
<dbReference type="SMART" id="SM00086">
    <property type="entry name" value="PAC"/>
    <property type="match status" value="3"/>
</dbReference>
<feature type="modified residue" description="4-aspartylphosphate" evidence="6">
    <location>
        <position position="1024"/>
    </location>
</feature>
<gene>
    <name evidence="12" type="ORF">K7C98_17330</name>
</gene>
<evidence type="ECO:0000259" key="9">
    <source>
        <dbReference type="PROSITE" id="PS50110"/>
    </source>
</evidence>
<keyword evidence="3 6" id="KW-0597">Phosphoprotein</keyword>
<accession>A0ABS7TS64</accession>
<dbReference type="PROSITE" id="PS50109">
    <property type="entry name" value="HIS_KIN"/>
    <property type="match status" value="1"/>
</dbReference>
<organism evidence="12 13">
    <name type="scientific">Nannocystis pusilla</name>
    <dbReference type="NCBI Taxonomy" id="889268"/>
    <lineage>
        <taxon>Bacteria</taxon>
        <taxon>Pseudomonadati</taxon>
        <taxon>Myxococcota</taxon>
        <taxon>Polyangia</taxon>
        <taxon>Nannocystales</taxon>
        <taxon>Nannocystaceae</taxon>
        <taxon>Nannocystis</taxon>
    </lineage>
</organism>
<dbReference type="Pfam" id="PF08448">
    <property type="entry name" value="PAS_4"/>
    <property type="match status" value="2"/>
</dbReference>
<dbReference type="SUPFAM" id="SSF52172">
    <property type="entry name" value="CheY-like"/>
    <property type="match status" value="1"/>
</dbReference>
<dbReference type="InterPro" id="IPR003594">
    <property type="entry name" value="HATPase_dom"/>
</dbReference>
<dbReference type="InterPro" id="IPR003018">
    <property type="entry name" value="GAF"/>
</dbReference>
<dbReference type="Pfam" id="PF00072">
    <property type="entry name" value="Response_reg"/>
    <property type="match status" value="1"/>
</dbReference>
<evidence type="ECO:0000313" key="13">
    <source>
        <dbReference type="Proteomes" id="UP001139031"/>
    </source>
</evidence>
<dbReference type="SUPFAM" id="SSF55785">
    <property type="entry name" value="PYP-like sensor domain (PAS domain)"/>
    <property type="match status" value="4"/>
</dbReference>
<dbReference type="Pfam" id="PF01590">
    <property type="entry name" value="GAF"/>
    <property type="match status" value="1"/>
</dbReference>
<dbReference type="CDD" id="cd00082">
    <property type="entry name" value="HisKA"/>
    <property type="match status" value="1"/>
</dbReference>
<dbReference type="Pfam" id="PF02518">
    <property type="entry name" value="HATPase_c"/>
    <property type="match status" value="1"/>
</dbReference>
<dbReference type="PROSITE" id="PS50112">
    <property type="entry name" value="PAS"/>
    <property type="match status" value="1"/>
</dbReference>
<dbReference type="InterPro" id="IPR035965">
    <property type="entry name" value="PAS-like_dom_sf"/>
</dbReference>
<dbReference type="SMART" id="SM00448">
    <property type="entry name" value="REC"/>
    <property type="match status" value="1"/>
</dbReference>
<evidence type="ECO:0000256" key="7">
    <source>
        <dbReference type="SAM" id="MobiDB-lite"/>
    </source>
</evidence>
<dbReference type="SMART" id="SM00387">
    <property type="entry name" value="HATPase_c"/>
    <property type="match status" value="1"/>
</dbReference>
<dbReference type="Gene3D" id="3.30.565.10">
    <property type="entry name" value="Histidine kinase-like ATPase, C-terminal domain"/>
    <property type="match status" value="1"/>
</dbReference>
<keyword evidence="13" id="KW-1185">Reference proteome</keyword>
<dbReference type="Proteomes" id="UP001139031">
    <property type="component" value="Unassembled WGS sequence"/>
</dbReference>
<dbReference type="PROSITE" id="PS50110">
    <property type="entry name" value="RESPONSE_REGULATORY"/>
    <property type="match status" value="1"/>
</dbReference>
<dbReference type="Gene3D" id="3.30.450.20">
    <property type="entry name" value="PAS domain"/>
    <property type="match status" value="4"/>
</dbReference>
<dbReference type="InterPro" id="IPR005467">
    <property type="entry name" value="His_kinase_dom"/>
</dbReference>
<feature type="domain" description="PAC" evidence="11">
    <location>
        <begin position="98"/>
        <end position="150"/>
    </location>
</feature>
<dbReference type="SUPFAM" id="SSF47384">
    <property type="entry name" value="Homodimeric domain of signal transducing histidine kinase"/>
    <property type="match status" value="1"/>
</dbReference>
<evidence type="ECO:0000256" key="5">
    <source>
        <dbReference type="ARBA" id="ARBA00022777"/>
    </source>
</evidence>
<dbReference type="PANTHER" id="PTHR43547">
    <property type="entry name" value="TWO-COMPONENT HISTIDINE KINASE"/>
    <property type="match status" value="1"/>
</dbReference>
<dbReference type="SUPFAM" id="SSF55781">
    <property type="entry name" value="GAF domain-like"/>
    <property type="match status" value="1"/>
</dbReference>
<comment type="catalytic activity">
    <reaction evidence="1">
        <text>ATP + protein L-histidine = ADP + protein N-phospho-L-histidine.</text>
        <dbReference type="EC" id="2.7.13.3"/>
    </reaction>
</comment>
<evidence type="ECO:0000259" key="8">
    <source>
        <dbReference type="PROSITE" id="PS50109"/>
    </source>
</evidence>
<keyword evidence="4" id="KW-0808">Transferase</keyword>
<dbReference type="InterPro" id="IPR000700">
    <property type="entry name" value="PAS-assoc_C"/>
</dbReference>
<feature type="domain" description="PAS" evidence="10">
    <location>
        <begin position="307"/>
        <end position="352"/>
    </location>
</feature>
<dbReference type="EMBL" id="JAIRAU010000023">
    <property type="protein sequence ID" value="MBZ5711011.1"/>
    <property type="molecule type" value="Genomic_DNA"/>
</dbReference>
<dbReference type="EC" id="2.7.13.3" evidence="2"/>
<dbReference type="NCBIfam" id="TIGR00229">
    <property type="entry name" value="sensory_box"/>
    <property type="match status" value="3"/>
</dbReference>
<dbReference type="Gene3D" id="1.10.287.130">
    <property type="match status" value="1"/>
</dbReference>
<evidence type="ECO:0000259" key="11">
    <source>
        <dbReference type="PROSITE" id="PS50113"/>
    </source>
</evidence>
<dbReference type="SUPFAM" id="SSF55874">
    <property type="entry name" value="ATPase domain of HSP90 chaperone/DNA topoisomerase II/histidine kinase"/>
    <property type="match status" value="1"/>
</dbReference>
<dbReference type="RefSeq" id="WP_224192780.1">
    <property type="nucleotide sequence ID" value="NZ_JAIRAU010000023.1"/>
</dbReference>
<dbReference type="InterPro" id="IPR001789">
    <property type="entry name" value="Sig_transdc_resp-reg_receiver"/>
</dbReference>
<evidence type="ECO:0000256" key="4">
    <source>
        <dbReference type="ARBA" id="ARBA00022679"/>
    </source>
</evidence>
<dbReference type="Pfam" id="PF08447">
    <property type="entry name" value="PAS_3"/>
    <property type="match status" value="2"/>
</dbReference>
<dbReference type="CDD" id="cd17580">
    <property type="entry name" value="REC_2_DhkD-like"/>
    <property type="match status" value="1"/>
</dbReference>
<dbReference type="Gene3D" id="3.40.50.2300">
    <property type="match status" value="1"/>
</dbReference>
<dbReference type="Gene3D" id="3.30.450.40">
    <property type="match status" value="1"/>
</dbReference>
<dbReference type="SMART" id="SM00091">
    <property type="entry name" value="PAS"/>
    <property type="match status" value="4"/>
</dbReference>
<feature type="domain" description="Response regulatory" evidence="9">
    <location>
        <begin position="975"/>
        <end position="1093"/>
    </location>
</feature>
<dbReference type="InterPro" id="IPR003661">
    <property type="entry name" value="HisK_dim/P_dom"/>
</dbReference>
<reference evidence="12" key="1">
    <citation type="submission" date="2021-08" db="EMBL/GenBank/DDBJ databases">
        <authorList>
            <person name="Stevens D.C."/>
        </authorList>
    </citation>
    <scope>NUCLEOTIDE SEQUENCE</scope>
    <source>
        <strain evidence="12">DSM 53165</strain>
    </source>
</reference>
<name>A0ABS7TS64_9BACT</name>
<dbReference type="PANTHER" id="PTHR43547:SF2">
    <property type="entry name" value="HYBRID SIGNAL TRANSDUCTION HISTIDINE KINASE C"/>
    <property type="match status" value="1"/>
</dbReference>
<dbReference type="CDD" id="cd16922">
    <property type="entry name" value="HATPase_EvgS-ArcB-TorS-like"/>
    <property type="match status" value="1"/>
</dbReference>
<dbReference type="Pfam" id="PF00512">
    <property type="entry name" value="HisKA"/>
    <property type="match status" value="1"/>
</dbReference>
<dbReference type="InterPro" id="IPR036097">
    <property type="entry name" value="HisK_dim/P_sf"/>
</dbReference>
<dbReference type="InterPro" id="IPR013656">
    <property type="entry name" value="PAS_4"/>
</dbReference>
<dbReference type="InterPro" id="IPR000014">
    <property type="entry name" value="PAS"/>
</dbReference>
<sequence length="1099" mass="120938">MQRESGEPPRTGAAGPPSSPDLTQDTGTLRRFADGLPHLLWTRCGSGDIEFVNAAWFRYAGVPEQLPPVEVLARVIHPDDLQALAGRHAEALGTGDAYECEIRARRRDGDLRWHRARVEPVRLPGGQIERWVGSATDVHAAREAHERRRQSPQLASALVAFHGDDEVRAQLDALFEGASVGLALLDRELRYVRVNRALALLNGASPESHLGRTPSEISQHLASMMPVMAEVMRTGAPYASDQFTPYGERMWYVCFYPVRTRGVVTGVAATVLELTERVRAEQGYELVNRATNEALRDWDVKTGETRWNAAISTRFGYGADEVADDMNWWLARIHVDDRARVATGVERAIKEGAERWAEEYRFARRDGTYVRVLDRGWIARDPAGRPTRMVASMFDVSEHRRVETELSAVLDGAQIGFAVFDRDLRYRRINRAMAQINDLPVEVHLGNRMRDMVPWVAPLIEPMLERVRDRGETITDVEVSVMLPQRHGLPGHFLVSYYPWVLEGNIEGIVETVLDITERKRAEEAMALLAEAGRVLAESLDGDTTLARVVDLVVPSFGDWCVIHLRRDDGSFAVPAVAHIDSAVQARLRTYVAAQGRLPLDRDGEHTYARVMASGRSLFVPESDVILQSIAHDAEHLEALSALAVLSSAVVPLPVQGAILGTLSVGTWKGSGRRYDHHDLALAEELGRRIALALDNARLLELSRRERARVDAANRAKDEFLAVVSHELRTPLQAILGWSRVLRRSGLSEEQKQKAIDAIDRNASAQAGLIKDLLDTTRIITGKLQLRVGPAELVQIAEAALDIVRPAAEAKGVRLAFWPEPPVIPLVCDAERVQQVLWNLLSNAVKFTERGGKVDLTVELTGRSQVVITVKDTGRGIGADFLPHIFDKFRQEDSGTTRQHGGLGLGLAIVRHLVEGHGGTIAAHSDGVGHGAEFVVRLPTRASQAGRVSAVVPGAAPGPLPADAGPRDADLRGLKILIVDDERDARELVAAFLQPTGAVVLTAENSDQALLLVAQQRPDVVVSDIAMPGEDGYDWMRRLRQRPASEGGRTPALALTAYARLEDRTRALLAGYQKHLGKPCEPFDLVTAICELAGRDPMR</sequence>
<feature type="domain" description="PAC" evidence="11">
    <location>
        <begin position="356"/>
        <end position="408"/>
    </location>
</feature>
<keyword evidence="5" id="KW-0418">Kinase</keyword>
<evidence type="ECO:0000313" key="12">
    <source>
        <dbReference type="EMBL" id="MBZ5711011.1"/>
    </source>
</evidence>
<dbReference type="PRINTS" id="PR00344">
    <property type="entry name" value="BCTRLSENSOR"/>
</dbReference>
<evidence type="ECO:0000256" key="1">
    <source>
        <dbReference type="ARBA" id="ARBA00000085"/>
    </source>
</evidence>
<feature type="region of interest" description="Disordered" evidence="7">
    <location>
        <begin position="1"/>
        <end position="27"/>
    </location>
</feature>
<dbReference type="SMART" id="SM00065">
    <property type="entry name" value="GAF"/>
    <property type="match status" value="1"/>
</dbReference>
<evidence type="ECO:0000256" key="2">
    <source>
        <dbReference type="ARBA" id="ARBA00012438"/>
    </source>
</evidence>
<dbReference type="InterPro" id="IPR029016">
    <property type="entry name" value="GAF-like_dom_sf"/>
</dbReference>
<dbReference type="InterPro" id="IPR004358">
    <property type="entry name" value="Sig_transdc_His_kin-like_C"/>
</dbReference>
<dbReference type="PROSITE" id="PS50113">
    <property type="entry name" value="PAC"/>
    <property type="match status" value="2"/>
</dbReference>